<gene>
    <name evidence="2" type="ORF">SELMODRAFT_408164</name>
</gene>
<dbReference type="Proteomes" id="UP000001514">
    <property type="component" value="Unassembled WGS sequence"/>
</dbReference>
<organism evidence="3">
    <name type="scientific">Selaginella moellendorffii</name>
    <name type="common">Spikemoss</name>
    <dbReference type="NCBI Taxonomy" id="88036"/>
    <lineage>
        <taxon>Eukaryota</taxon>
        <taxon>Viridiplantae</taxon>
        <taxon>Streptophyta</taxon>
        <taxon>Embryophyta</taxon>
        <taxon>Tracheophyta</taxon>
        <taxon>Lycopodiopsida</taxon>
        <taxon>Selaginellales</taxon>
        <taxon>Selaginellaceae</taxon>
        <taxon>Selaginella</taxon>
    </lineage>
</organism>
<feature type="compositionally biased region" description="Basic residues" evidence="1">
    <location>
        <begin position="106"/>
        <end position="125"/>
    </location>
</feature>
<name>D8R7E5_SELML</name>
<keyword evidence="3" id="KW-1185">Reference proteome</keyword>
<accession>D8R7E5</accession>
<reference evidence="2 3" key="1">
    <citation type="journal article" date="2011" name="Science">
        <title>The Selaginella genome identifies genetic changes associated with the evolution of vascular plants.</title>
        <authorList>
            <person name="Banks J.A."/>
            <person name="Nishiyama T."/>
            <person name="Hasebe M."/>
            <person name="Bowman J.L."/>
            <person name="Gribskov M."/>
            <person name="dePamphilis C."/>
            <person name="Albert V.A."/>
            <person name="Aono N."/>
            <person name="Aoyama T."/>
            <person name="Ambrose B.A."/>
            <person name="Ashton N.W."/>
            <person name="Axtell M.J."/>
            <person name="Barker E."/>
            <person name="Barker M.S."/>
            <person name="Bennetzen J.L."/>
            <person name="Bonawitz N.D."/>
            <person name="Chapple C."/>
            <person name="Cheng C."/>
            <person name="Correa L.G."/>
            <person name="Dacre M."/>
            <person name="DeBarry J."/>
            <person name="Dreyer I."/>
            <person name="Elias M."/>
            <person name="Engstrom E.M."/>
            <person name="Estelle M."/>
            <person name="Feng L."/>
            <person name="Finet C."/>
            <person name="Floyd S.K."/>
            <person name="Frommer W.B."/>
            <person name="Fujita T."/>
            <person name="Gramzow L."/>
            <person name="Gutensohn M."/>
            <person name="Harholt J."/>
            <person name="Hattori M."/>
            <person name="Heyl A."/>
            <person name="Hirai T."/>
            <person name="Hiwatashi Y."/>
            <person name="Ishikawa M."/>
            <person name="Iwata M."/>
            <person name="Karol K.G."/>
            <person name="Koehler B."/>
            <person name="Kolukisaoglu U."/>
            <person name="Kubo M."/>
            <person name="Kurata T."/>
            <person name="Lalonde S."/>
            <person name="Li K."/>
            <person name="Li Y."/>
            <person name="Litt A."/>
            <person name="Lyons E."/>
            <person name="Manning G."/>
            <person name="Maruyama T."/>
            <person name="Michael T.P."/>
            <person name="Mikami K."/>
            <person name="Miyazaki S."/>
            <person name="Morinaga S."/>
            <person name="Murata T."/>
            <person name="Mueller-Roeber B."/>
            <person name="Nelson D.R."/>
            <person name="Obara M."/>
            <person name="Oguri Y."/>
            <person name="Olmstead R.G."/>
            <person name="Onodera N."/>
            <person name="Petersen B.L."/>
            <person name="Pils B."/>
            <person name="Prigge M."/>
            <person name="Rensing S.A."/>
            <person name="Riano-Pachon D.M."/>
            <person name="Roberts A.W."/>
            <person name="Sato Y."/>
            <person name="Scheller H.V."/>
            <person name="Schulz B."/>
            <person name="Schulz C."/>
            <person name="Shakirov E.V."/>
            <person name="Shibagaki N."/>
            <person name="Shinohara N."/>
            <person name="Shippen D.E."/>
            <person name="Soerensen I."/>
            <person name="Sotooka R."/>
            <person name="Sugimoto N."/>
            <person name="Sugita M."/>
            <person name="Sumikawa N."/>
            <person name="Tanurdzic M."/>
            <person name="Theissen G."/>
            <person name="Ulvskov P."/>
            <person name="Wakazuki S."/>
            <person name="Weng J.K."/>
            <person name="Willats W.W."/>
            <person name="Wipf D."/>
            <person name="Wolf P.G."/>
            <person name="Yang L."/>
            <person name="Zimmer A.D."/>
            <person name="Zhu Q."/>
            <person name="Mitros T."/>
            <person name="Hellsten U."/>
            <person name="Loque D."/>
            <person name="Otillar R."/>
            <person name="Salamov A."/>
            <person name="Schmutz J."/>
            <person name="Shapiro H."/>
            <person name="Lindquist E."/>
            <person name="Lucas S."/>
            <person name="Rokhsar D."/>
            <person name="Grigoriev I.V."/>
        </authorList>
    </citation>
    <scope>NUCLEOTIDE SEQUENCE [LARGE SCALE GENOMIC DNA]</scope>
</reference>
<dbReference type="EMBL" id="GL377573">
    <property type="protein sequence ID" value="EFJ31509.1"/>
    <property type="molecule type" value="Genomic_DNA"/>
</dbReference>
<proteinExistence type="predicted"/>
<dbReference type="InParanoid" id="D8R7E5"/>
<dbReference type="HOGENOM" id="CLU_1252472_0_0_1"/>
<sequence>MAEEWGFSNASFDYRKIAPHQGVKDGGLQVLSSNMQGQELVSARFRMLDLQDHDRPLPERFTVVVLGKDRRSSLAARAESLRVDFGVVEDARTKIQAQIANAKKQPSTKKHPSAKARRSMARKQRPSSVGEQALEKLEERLAASKTGMKVGDKLARRALLEAGRLARDTGGVIFSDSVESLLEGSHAELYQAAHECGRDKLLESCEGEERWLTLHAYVYDP</sequence>
<feature type="region of interest" description="Disordered" evidence="1">
    <location>
        <begin position="99"/>
        <end position="130"/>
    </location>
</feature>
<evidence type="ECO:0000313" key="3">
    <source>
        <dbReference type="Proteomes" id="UP000001514"/>
    </source>
</evidence>
<dbReference type="KEGG" id="smo:SELMODRAFT_408164"/>
<evidence type="ECO:0000313" key="2">
    <source>
        <dbReference type="EMBL" id="EFJ31509.1"/>
    </source>
</evidence>
<protein>
    <submittedName>
        <fullName evidence="2">Uncharacterized protein</fullName>
    </submittedName>
</protein>
<evidence type="ECO:0000256" key="1">
    <source>
        <dbReference type="SAM" id="MobiDB-lite"/>
    </source>
</evidence>
<dbReference type="Gramene" id="EFJ31509">
    <property type="protein sequence ID" value="EFJ31509"/>
    <property type="gene ID" value="SELMODRAFT_408164"/>
</dbReference>
<dbReference type="AlphaFoldDB" id="D8R7E5"/>